<dbReference type="Pfam" id="PF12455">
    <property type="entry name" value="Dynactin"/>
    <property type="match status" value="1"/>
</dbReference>
<name>A0A448XL86_9PLAT</name>
<feature type="domain" description="Dynein associated protein" evidence="1">
    <location>
        <begin position="28"/>
        <end position="124"/>
    </location>
</feature>
<reference evidence="2" key="1">
    <citation type="submission" date="2018-11" db="EMBL/GenBank/DDBJ databases">
        <authorList>
            <consortium name="Pathogen Informatics"/>
        </authorList>
    </citation>
    <scope>NUCLEOTIDE SEQUENCE</scope>
</reference>
<dbReference type="AlphaFoldDB" id="A0A448XL86"/>
<protein>
    <recommendedName>
        <fullName evidence="1">Dynein associated protein domain-containing protein</fullName>
    </recommendedName>
</protein>
<dbReference type="InterPro" id="IPR022157">
    <property type="entry name" value="Dynactin"/>
</dbReference>
<dbReference type="Proteomes" id="UP000784294">
    <property type="component" value="Unassembled WGS sequence"/>
</dbReference>
<evidence type="ECO:0000313" key="3">
    <source>
        <dbReference type="Proteomes" id="UP000784294"/>
    </source>
</evidence>
<evidence type="ECO:0000259" key="1">
    <source>
        <dbReference type="Pfam" id="PF12455"/>
    </source>
</evidence>
<evidence type="ECO:0000313" key="2">
    <source>
        <dbReference type="EMBL" id="VEL39314.1"/>
    </source>
</evidence>
<dbReference type="EMBL" id="CAAALY010260811">
    <property type="protein sequence ID" value="VEL39314.1"/>
    <property type="molecule type" value="Genomic_DNA"/>
</dbReference>
<proteinExistence type="predicted"/>
<dbReference type="OrthoDB" id="2130750at2759"/>
<comment type="caution">
    <text evidence="2">The sequence shown here is derived from an EMBL/GenBank/DDBJ whole genome shotgun (WGS) entry which is preliminary data.</text>
</comment>
<organism evidence="2 3">
    <name type="scientific">Protopolystoma xenopodis</name>
    <dbReference type="NCBI Taxonomy" id="117903"/>
    <lineage>
        <taxon>Eukaryota</taxon>
        <taxon>Metazoa</taxon>
        <taxon>Spiralia</taxon>
        <taxon>Lophotrochozoa</taxon>
        <taxon>Platyhelminthes</taxon>
        <taxon>Monogenea</taxon>
        <taxon>Polyopisthocotylea</taxon>
        <taxon>Polystomatidea</taxon>
        <taxon>Polystomatidae</taxon>
        <taxon>Protopolystoma</taxon>
    </lineage>
</organism>
<accession>A0A448XL86</accession>
<keyword evidence="3" id="KW-1185">Reference proteome</keyword>
<sequence length="141" mass="15368">MKAFCLGESSIEIPVAPLNDFHHGSAESLTGTLSTSSVEFYLKMGTLYTDLVGHEAFLDRYLELLKRDQLEETVSLSPLNDSLAYLVNLHAVHLSNQPVANCFALMQNFASAVLASSEAISMQVVTLAVFSDQVSVTLIWA</sequence>
<gene>
    <name evidence="2" type="ORF">PXEA_LOCUS32754</name>
</gene>